<reference evidence="2" key="1">
    <citation type="submission" date="2018-06" db="EMBL/GenBank/DDBJ databases">
        <authorList>
            <person name="Zhirakovskaya E."/>
        </authorList>
    </citation>
    <scope>NUCLEOTIDE SEQUENCE</scope>
</reference>
<dbReference type="PANTHER" id="PTHR33713:SF6">
    <property type="entry name" value="ANTITOXIN YEFM"/>
    <property type="match status" value="1"/>
</dbReference>
<dbReference type="EMBL" id="UOFQ01000187">
    <property type="protein sequence ID" value="VAW90403.1"/>
    <property type="molecule type" value="Genomic_DNA"/>
</dbReference>
<dbReference type="Pfam" id="PF02604">
    <property type="entry name" value="PhdYeFM_antitox"/>
    <property type="match status" value="1"/>
</dbReference>
<dbReference type="NCBIfam" id="TIGR01552">
    <property type="entry name" value="phd_fam"/>
    <property type="match status" value="1"/>
</dbReference>
<organism evidence="2">
    <name type="scientific">hydrothermal vent metagenome</name>
    <dbReference type="NCBI Taxonomy" id="652676"/>
    <lineage>
        <taxon>unclassified sequences</taxon>
        <taxon>metagenomes</taxon>
        <taxon>ecological metagenomes</taxon>
    </lineage>
</organism>
<evidence type="ECO:0000256" key="1">
    <source>
        <dbReference type="ARBA" id="ARBA00009981"/>
    </source>
</evidence>
<dbReference type="Gene3D" id="3.40.1620.10">
    <property type="entry name" value="YefM-like domain"/>
    <property type="match status" value="1"/>
</dbReference>
<gene>
    <name evidence="2" type="ORF">MNBD_GAMMA17-1432</name>
</gene>
<evidence type="ECO:0000313" key="2">
    <source>
        <dbReference type="EMBL" id="VAW90403.1"/>
    </source>
</evidence>
<accession>A0A3B0ZQM2</accession>
<dbReference type="InterPro" id="IPR036165">
    <property type="entry name" value="YefM-like_sf"/>
</dbReference>
<protein>
    <submittedName>
        <fullName evidence="2">YefM protein (Antitoxin to YoeB)</fullName>
    </submittedName>
</protein>
<dbReference type="Gene3D" id="6.10.250.330">
    <property type="match status" value="1"/>
</dbReference>
<proteinExistence type="inferred from homology"/>
<name>A0A3B0ZQM2_9ZZZZ</name>
<dbReference type="SUPFAM" id="SSF143120">
    <property type="entry name" value="YefM-like"/>
    <property type="match status" value="1"/>
</dbReference>
<dbReference type="InterPro" id="IPR051405">
    <property type="entry name" value="phD/YefM_antitoxin"/>
</dbReference>
<sequence>MKALSYTAARSNLAKTMESICDDHEPVVITRKNERSVVMLSLEDYESLEETAYLLRSPKNMKRLIESISQLENGNGSPRELSE</sequence>
<dbReference type="InterPro" id="IPR006442">
    <property type="entry name" value="Antitoxin_Phd/YefM"/>
</dbReference>
<dbReference type="AlphaFoldDB" id="A0A3B0ZQM2"/>
<comment type="similarity">
    <text evidence="1">Belongs to the phD/YefM antitoxin family.</text>
</comment>
<dbReference type="PANTHER" id="PTHR33713">
    <property type="entry name" value="ANTITOXIN YAFN-RELATED"/>
    <property type="match status" value="1"/>
</dbReference>